<dbReference type="Proteomes" id="UP000593737">
    <property type="component" value="Chromosome"/>
</dbReference>
<dbReference type="KEGG" id="nkf:Nkreftii_001280"/>
<protein>
    <submittedName>
        <fullName evidence="1">Uncharacterized protein</fullName>
    </submittedName>
</protein>
<name>A0A7S8FCW8_9BACT</name>
<organism evidence="1 2">
    <name type="scientific">Candidatus Nitrospira kreftii</name>
    <dbReference type="NCBI Taxonomy" id="2652173"/>
    <lineage>
        <taxon>Bacteria</taxon>
        <taxon>Pseudomonadati</taxon>
        <taxon>Nitrospirota</taxon>
        <taxon>Nitrospiria</taxon>
        <taxon>Nitrospirales</taxon>
        <taxon>Nitrospiraceae</taxon>
        <taxon>Nitrospira</taxon>
    </lineage>
</organism>
<gene>
    <name evidence="1" type="ORF">Nkreftii_001280</name>
</gene>
<dbReference type="AlphaFoldDB" id="A0A7S8FCW8"/>
<dbReference type="EMBL" id="CP047423">
    <property type="protein sequence ID" value="QPD03506.1"/>
    <property type="molecule type" value="Genomic_DNA"/>
</dbReference>
<evidence type="ECO:0000313" key="2">
    <source>
        <dbReference type="Proteomes" id="UP000593737"/>
    </source>
</evidence>
<proteinExistence type="predicted"/>
<accession>A0A7S8FCW8</accession>
<evidence type="ECO:0000313" key="1">
    <source>
        <dbReference type="EMBL" id="QPD03506.1"/>
    </source>
</evidence>
<reference evidence="1 2" key="1">
    <citation type="journal article" date="2020" name="ISME J.">
        <title>Enrichment and physiological characterization of a novel comammox Nitrospira indicates ammonium inhibition of complete nitrification.</title>
        <authorList>
            <person name="Sakoula D."/>
            <person name="Koch H."/>
            <person name="Frank J."/>
            <person name="Jetten M.S.M."/>
            <person name="van Kessel M.A.H.J."/>
            <person name="Lucker S."/>
        </authorList>
    </citation>
    <scope>NUCLEOTIDE SEQUENCE [LARGE SCALE GENOMIC DNA]</scope>
    <source>
        <strain evidence="1">Comreactor17</strain>
    </source>
</reference>
<sequence>MDRISDLLSLATQLPLTPLVDPETFTKQTMVLPCQDPMTDSRVDFIFSHSPYEKQAIRRAANVTIREAQVRFATAEDLIVHKMLAHRARDIEDVKNVMLRNPGLALPYIRRWLSQFSEALAQPFDGEFEQLLKDIS</sequence>